<dbReference type="EMBL" id="GBRH01159880">
    <property type="protein sequence ID" value="JAE38016.1"/>
    <property type="molecule type" value="Transcribed_RNA"/>
</dbReference>
<protein>
    <submittedName>
        <fullName evidence="1">Uncharacterized protein</fullName>
    </submittedName>
</protein>
<accession>A0A0A9HT14</accession>
<reference evidence="1" key="2">
    <citation type="journal article" date="2015" name="Data Brief">
        <title>Shoot transcriptome of the giant reed, Arundo donax.</title>
        <authorList>
            <person name="Barrero R.A."/>
            <person name="Guerrero F.D."/>
            <person name="Moolhuijzen P."/>
            <person name="Goolsby J.A."/>
            <person name="Tidwell J."/>
            <person name="Bellgard S.E."/>
            <person name="Bellgard M.I."/>
        </authorList>
    </citation>
    <scope>NUCLEOTIDE SEQUENCE</scope>
    <source>
        <tissue evidence="1">Shoot tissue taken approximately 20 cm above the soil surface</tissue>
    </source>
</reference>
<reference evidence="1" key="1">
    <citation type="submission" date="2014-09" db="EMBL/GenBank/DDBJ databases">
        <authorList>
            <person name="Magalhaes I.L.F."/>
            <person name="Oliveira U."/>
            <person name="Santos F.R."/>
            <person name="Vidigal T.H.D.A."/>
            <person name="Brescovit A.D."/>
            <person name="Santos A.J."/>
        </authorList>
    </citation>
    <scope>NUCLEOTIDE SEQUENCE</scope>
    <source>
        <tissue evidence="1">Shoot tissue taken approximately 20 cm above the soil surface</tissue>
    </source>
</reference>
<proteinExistence type="predicted"/>
<evidence type="ECO:0000313" key="1">
    <source>
        <dbReference type="EMBL" id="JAE38016.1"/>
    </source>
</evidence>
<dbReference type="AlphaFoldDB" id="A0A0A9HT14"/>
<name>A0A0A9HT14_ARUDO</name>
<sequence length="47" mass="5475">MSLLNWTRIRHNNPCGKPYILICHQRTKQAGGIMAWTSWSLHAAWLL</sequence>
<organism evidence="1">
    <name type="scientific">Arundo donax</name>
    <name type="common">Giant reed</name>
    <name type="synonym">Donax arundinaceus</name>
    <dbReference type="NCBI Taxonomy" id="35708"/>
    <lineage>
        <taxon>Eukaryota</taxon>
        <taxon>Viridiplantae</taxon>
        <taxon>Streptophyta</taxon>
        <taxon>Embryophyta</taxon>
        <taxon>Tracheophyta</taxon>
        <taxon>Spermatophyta</taxon>
        <taxon>Magnoliopsida</taxon>
        <taxon>Liliopsida</taxon>
        <taxon>Poales</taxon>
        <taxon>Poaceae</taxon>
        <taxon>PACMAD clade</taxon>
        <taxon>Arundinoideae</taxon>
        <taxon>Arundineae</taxon>
        <taxon>Arundo</taxon>
    </lineage>
</organism>